<dbReference type="SMART" id="SM00897">
    <property type="entry name" value="FIST"/>
    <property type="match status" value="1"/>
</dbReference>
<dbReference type="Pfam" id="PF08495">
    <property type="entry name" value="FIST"/>
    <property type="match status" value="1"/>
</dbReference>
<organism evidence="4 5">
    <name type="scientific">Anaerocolumna jejuensis DSM 15929</name>
    <dbReference type="NCBI Taxonomy" id="1121322"/>
    <lineage>
        <taxon>Bacteria</taxon>
        <taxon>Bacillati</taxon>
        <taxon>Bacillota</taxon>
        <taxon>Clostridia</taxon>
        <taxon>Lachnospirales</taxon>
        <taxon>Lachnospiraceae</taxon>
        <taxon>Anaerocolumna</taxon>
    </lineage>
</organism>
<dbReference type="Pfam" id="PF10442">
    <property type="entry name" value="FIST_C"/>
    <property type="match status" value="1"/>
</dbReference>
<dbReference type="SMART" id="SM01204">
    <property type="entry name" value="FIST_C"/>
    <property type="match status" value="1"/>
</dbReference>
<dbReference type="STRING" id="1121322.SAMN02745136_03232"/>
<dbReference type="AlphaFoldDB" id="A0A1M6UY69"/>
<dbReference type="Proteomes" id="UP000184386">
    <property type="component" value="Unassembled WGS sequence"/>
</dbReference>
<evidence type="ECO:0000313" key="4">
    <source>
        <dbReference type="EMBL" id="SHK74035.1"/>
    </source>
</evidence>
<protein>
    <submittedName>
        <fullName evidence="4">Uncharacterized conserved protein, contains FIST_N domain</fullName>
    </submittedName>
</protein>
<evidence type="ECO:0000256" key="1">
    <source>
        <dbReference type="SAM" id="Phobius"/>
    </source>
</evidence>
<feature type="domain" description="FIST" evidence="2">
    <location>
        <begin position="112"/>
        <end position="307"/>
    </location>
</feature>
<evidence type="ECO:0000313" key="5">
    <source>
        <dbReference type="Proteomes" id="UP000184386"/>
    </source>
</evidence>
<feature type="domain" description="FIST C-domain" evidence="3">
    <location>
        <begin position="308"/>
        <end position="439"/>
    </location>
</feature>
<dbReference type="PANTHER" id="PTHR40252">
    <property type="entry name" value="BLR0328 PROTEIN"/>
    <property type="match status" value="1"/>
</dbReference>
<keyword evidence="1" id="KW-0812">Transmembrane</keyword>
<gene>
    <name evidence="4" type="ORF">SAMN02745136_03232</name>
</gene>
<keyword evidence="1" id="KW-0472">Membrane</keyword>
<evidence type="ECO:0000259" key="2">
    <source>
        <dbReference type="SMART" id="SM00897"/>
    </source>
</evidence>
<keyword evidence="1" id="KW-1133">Transmembrane helix</keyword>
<evidence type="ECO:0000259" key="3">
    <source>
        <dbReference type="SMART" id="SM01204"/>
    </source>
</evidence>
<accession>A0A1M6UY69</accession>
<dbReference type="PANTHER" id="PTHR40252:SF2">
    <property type="entry name" value="BLR0328 PROTEIN"/>
    <property type="match status" value="1"/>
</dbReference>
<proteinExistence type="predicted"/>
<feature type="transmembrane region" description="Helical" evidence="1">
    <location>
        <begin position="45"/>
        <end position="66"/>
    </location>
</feature>
<name>A0A1M6UY69_9FIRM</name>
<dbReference type="InterPro" id="IPR019494">
    <property type="entry name" value="FIST_C"/>
</dbReference>
<dbReference type="InterPro" id="IPR013702">
    <property type="entry name" value="FIST_domain_N"/>
</dbReference>
<keyword evidence="5" id="KW-1185">Reference proteome</keyword>
<reference evidence="4 5" key="1">
    <citation type="submission" date="2016-11" db="EMBL/GenBank/DDBJ databases">
        <authorList>
            <person name="Jaros S."/>
            <person name="Januszkiewicz K."/>
            <person name="Wedrychowicz H."/>
        </authorList>
    </citation>
    <scope>NUCLEOTIDE SEQUENCE [LARGE SCALE GENOMIC DNA]</scope>
    <source>
        <strain evidence="4 5">DSM 15929</strain>
    </source>
</reference>
<sequence length="452" mass="51425">MGNSAILRIELNEELIEPVYGLHKKLYGLYKELELRCTAIRLCSVLLLILILRLLTCKVYLIMVAYHRNIVWNNQAERIKTYLGGKMEYRIGRSKKNQGKEAVKEAVEGLKNPKLILFFSETDNFTEYTIEMKRLFPESIIIGSTTFVGLCREGAYKDTLLVLGIEEGIECYGDVLEEVDKYPLKYIDRVMNCVNRFKNTENTVCFEVSSALISSEELILSTFNSVLMDKGIPLFGGSAGDRGNAEKTMISFNGKVMEKACAFVVLKNLGGGIRLYRENIYKPTNHYFTATKVDIRNRTVYEYDYEPAAQVMAKALNTDIKNLPQYLDSYPLGRLIGSDMYITANQGITDHGGMAYHARVYNNSHMVLLEPDDYKEVLRRTREQVKKDVPNPSLTIMIHCLARSLLFEKDGYLNDFAKEMGGTLGNYVGFAGYGEQLNQQHFNQTMVLAVFE</sequence>
<dbReference type="EMBL" id="FRAC01000016">
    <property type="protein sequence ID" value="SHK74035.1"/>
    <property type="molecule type" value="Genomic_DNA"/>
</dbReference>